<feature type="compositionally biased region" description="Basic and acidic residues" evidence="1">
    <location>
        <begin position="1"/>
        <end position="11"/>
    </location>
</feature>
<protein>
    <submittedName>
        <fullName evidence="2">Uncharacterized protein</fullName>
    </submittedName>
</protein>
<name>A0A6A6SFE0_9PLEO</name>
<dbReference type="AlphaFoldDB" id="A0A6A6SFE0"/>
<evidence type="ECO:0000313" key="3">
    <source>
        <dbReference type="Proteomes" id="UP000799753"/>
    </source>
</evidence>
<feature type="region of interest" description="Disordered" evidence="1">
    <location>
        <begin position="1"/>
        <end position="95"/>
    </location>
</feature>
<dbReference type="EMBL" id="MU006778">
    <property type="protein sequence ID" value="KAF2645128.1"/>
    <property type="molecule type" value="Genomic_DNA"/>
</dbReference>
<dbReference type="Proteomes" id="UP000799753">
    <property type="component" value="Unassembled WGS sequence"/>
</dbReference>
<gene>
    <name evidence="2" type="ORF">P280DRAFT_466369</name>
</gene>
<evidence type="ECO:0000256" key="1">
    <source>
        <dbReference type="SAM" id="MobiDB-lite"/>
    </source>
</evidence>
<reference evidence="2" key="1">
    <citation type="journal article" date="2020" name="Stud. Mycol.">
        <title>101 Dothideomycetes genomes: a test case for predicting lifestyles and emergence of pathogens.</title>
        <authorList>
            <person name="Haridas S."/>
            <person name="Albert R."/>
            <person name="Binder M."/>
            <person name="Bloem J."/>
            <person name="Labutti K."/>
            <person name="Salamov A."/>
            <person name="Andreopoulos B."/>
            <person name="Baker S."/>
            <person name="Barry K."/>
            <person name="Bills G."/>
            <person name="Bluhm B."/>
            <person name="Cannon C."/>
            <person name="Castanera R."/>
            <person name="Culley D."/>
            <person name="Daum C."/>
            <person name="Ezra D."/>
            <person name="Gonzalez J."/>
            <person name="Henrissat B."/>
            <person name="Kuo A."/>
            <person name="Liang C."/>
            <person name="Lipzen A."/>
            <person name="Lutzoni F."/>
            <person name="Magnuson J."/>
            <person name="Mondo S."/>
            <person name="Nolan M."/>
            <person name="Ohm R."/>
            <person name="Pangilinan J."/>
            <person name="Park H.-J."/>
            <person name="Ramirez L."/>
            <person name="Alfaro M."/>
            <person name="Sun H."/>
            <person name="Tritt A."/>
            <person name="Yoshinaga Y."/>
            <person name="Zwiers L.-H."/>
            <person name="Turgeon B."/>
            <person name="Goodwin S."/>
            <person name="Spatafora J."/>
            <person name="Crous P."/>
            <person name="Grigoriev I."/>
        </authorList>
    </citation>
    <scope>NUCLEOTIDE SEQUENCE</scope>
    <source>
        <strain evidence="2">CBS 473.64</strain>
    </source>
</reference>
<proteinExistence type="predicted"/>
<accession>A0A6A6SFE0</accession>
<organism evidence="2 3">
    <name type="scientific">Massarina eburnea CBS 473.64</name>
    <dbReference type="NCBI Taxonomy" id="1395130"/>
    <lineage>
        <taxon>Eukaryota</taxon>
        <taxon>Fungi</taxon>
        <taxon>Dikarya</taxon>
        <taxon>Ascomycota</taxon>
        <taxon>Pezizomycotina</taxon>
        <taxon>Dothideomycetes</taxon>
        <taxon>Pleosporomycetidae</taxon>
        <taxon>Pleosporales</taxon>
        <taxon>Massarineae</taxon>
        <taxon>Massarinaceae</taxon>
        <taxon>Massarina</taxon>
    </lineage>
</organism>
<keyword evidence="3" id="KW-1185">Reference proteome</keyword>
<evidence type="ECO:0000313" key="2">
    <source>
        <dbReference type="EMBL" id="KAF2645128.1"/>
    </source>
</evidence>
<sequence>MKIARKPEAPRQTHAHAATVHLSHYSQFQPAGEDAGDAGRDSRHPPTYTPHFKPIPRPPSFPAYYDGSSRDKNGIGNGRTASHLHPRPFSVCETR</sequence>